<feature type="transmembrane region" description="Helical" evidence="1">
    <location>
        <begin position="21"/>
        <end position="39"/>
    </location>
</feature>
<evidence type="ECO:0000313" key="3">
    <source>
        <dbReference type="Proteomes" id="UP000054683"/>
    </source>
</evidence>
<sequence length="226" mass="24192">MDKRTINLRLDTTYRVPRRRLFSRVANAAALGLLGLLPLRSGAQVVEPESDGALWPGKLTGRHRQVVDAYAVNDGHPLAFAYTFLAPNASSGAATAVVVLRHEALPMALNDAMWSKYKIGESLRIIDPETRAFATKNPFLHPKPGILPVDGMAIDRLLEKGTLFSVCNVALRAQSKKLASNAGMSPEEAAKEWAANVVPGMTIVPSGTWGVNRAQEAGCTYCAGGG</sequence>
<accession>A0A158JHN7</accession>
<keyword evidence="1" id="KW-0812">Transmembrane</keyword>
<proteinExistence type="predicted"/>
<keyword evidence="1" id="KW-0472">Membrane</keyword>
<dbReference type="EMBL" id="FCOK02000091">
    <property type="protein sequence ID" value="SAL68382.1"/>
    <property type="molecule type" value="Genomic_DNA"/>
</dbReference>
<protein>
    <submittedName>
        <fullName evidence="2">Uncharacterized protein</fullName>
    </submittedName>
</protein>
<organism evidence="2 3">
    <name type="scientific">Caballeronia udeis</name>
    <dbReference type="NCBI Taxonomy" id="1232866"/>
    <lineage>
        <taxon>Bacteria</taxon>
        <taxon>Pseudomonadati</taxon>
        <taxon>Pseudomonadota</taxon>
        <taxon>Betaproteobacteria</taxon>
        <taxon>Burkholderiales</taxon>
        <taxon>Burkholderiaceae</taxon>
        <taxon>Caballeronia</taxon>
    </lineage>
</organism>
<gene>
    <name evidence="2" type="ORF">AWB69_08008</name>
</gene>
<dbReference type="Gene3D" id="3.40.1260.10">
    <property type="entry name" value="DsrEFH-like"/>
    <property type="match status" value="1"/>
</dbReference>
<reference evidence="2 3" key="1">
    <citation type="submission" date="2016-01" db="EMBL/GenBank/DDBJ databases">
        <authorList>
            <person name="Oliw E.H."/>
        </authorList>
    </citation>
    <scope>NUCLEOTIDE SEQUENCE [LARGE SCALE GENOMIC DNA]</scope>
    <source>
        <strain evidence="2">LMG 27134</strain>
    </source>
</reference>
<dbReference type="AlphaFoldDB" id="A0A158JHN7"/>
<keyword evidence="1" id="KW-1133">Transmembrane helix</keyword>
<dbReference type="InterPro" id="IPR027396">
    <property type="entry name" value="DsrEFH-like"/>
</dbReference>
<evidence type="ECO:0000256" key="1">
    <source>
        <dbReference type="SAM" id="Phobius"/>
    </source>
</evidence>
<evidence type="ECO:0000313" key="2">
    <source>
        <dbReference type="EMBL" id="SAL68382.1"/>
    </source>
</evidence>
<name>A0A158JHN7_9BURK</name>
<dbReference type="Proteomes" id="UP000054683">
    <property type="component" value="Unassembled WGS sequence"/>
</dbReference>